<evidence type="ECO:0000313" key="1">
    <source>
        <dbReference type="EMBL" id="KAB8040852.1"/>
    </source>
</evidence>
<dbReference type="InterPro" id="IPR021862">
    <property type="entry name" value="DUF3472"/>
</dbReference>
<gene>
    <name evidence="1" type="ORF">GCL60_02685</name>
</gene>
<protein>
    <recommendedName>
        <fullName evidence="3">DUF3472 domain-containing protein</fullName>
    </recommendedName>
</protein>
<keyword evidence="2" id="KW-1185">Reference proteome</keyword>
<evidence type="ECO:0008006" key="3">
    <source>
        <dbReference type="Google" id="ProtNLM"/>
    </source>
</evidence>
<dbReference type="Proteomes" id="UP000437748">
    <property type="component" value="Unassembled WGS sequence"/>
</dbReference>
<proteinExistence type="predicted"/>
<dbReference type="OrthoDB" id="1155193at2"/>
<comment type="caution">
    <text evidence="1">The sequence shown here is derived from an EMBL/GenBank/DDBJ whole genome shotgun (WGS) entry which is preliminary data.</text>
</comment>
<dbReference type="RefSeq" id="WP_153418373.1">
    <property type="nucleotide sequence ID" value="NZ_WFLM01000001.1"/>
</dbReference>
<dbReference type="AlphaFoldDB" id="A0A6N6VZV6"/>
<dbReference type="EMBL" id="WFLM01000001">
    <property type="protein sequence ID" value="KAB8040852.1"/>
    <property type="molecule type" value="Genomic_DNA"/>
</dbReference>
<evidence type="ECO:0000313" key="2">
    <source>
        <dbReference type="Proteomes" id="UP000437748"/>
    </source>
</evidence>
<organism evidence="1 2">
    <name type="scientific">Silvanigrella paludirubra</name>
    <dbReference type="NCBI Taxonomy" id="2499159"/>
    <lineage>
        <taxon>Bacteria</taxon>
        <taxon>Pseudomonadati</taxon>
        <taxon>Bdellovibrionota</taxon>
        <taxon>Oligoflexia</taxon>
        <taxon>Silvanigrellales</taxon>
        <taxon>Silvanigrellaceae</taxon>
        <taxon>Silvanigrella</taxon>
    </lineage>
</organism>
<sequence>MKNVIFLFCIILNIFLIDLKSYSVGIGYGGGDFSDMLSADMNITEDSPYYYYNMAQWGIANTTFQGSAGTGYFGFQNNGNGLHSLLMSVWSTSCPDSSCKGKTDIINMIYPTNPEDVAYIQNNGIYKHRDCSVAEGGCFAQVLNYYQNWSKNNWYNMTFRIWQGLDKDKDKFFYGLWVYDYNSKTWKHHTTISVLAGESNAKNVTMSPYAGFIEDYGGTGAKAGYLIRNRMTREKSTLNWNPQKVLHDSEQATRLYSCGVRNDGSQYYLFVTYNYINENSHCHNDLITPNITRPNFIYAKSVTGKGTYNGNSNKLSINWNLLNSNTPQFSYKVKVYDSNKNIVASESVISSEKNSTILNLNKFDNSNKVTIQITDIYDQKSDESEIKIDGFSPQPDPQPEAECNSNDLVINANVDDDFAYTDFKSSDVSSCGLAFEPKIGLDLSHYTNFIVMRDPIKRDSSSFFYPGVPNYVYYNYASVSAISNDGTKAAILPFAFSNSSKNAIFVYSKRINENLVLKSKTSIYKFPFTTYINNQKKIETICLKLK</sequence>
<accession>A0A6N6VZV6</accession>
<dbReference type="Pfam" id="PF11958">
    <property type="entry name" value="DUF3472"/>
    <property type="match status" value="1"/>
</dbReference>
<name>A0A6N6VZV6_9BACT</name>
<reference evidence="1 2" key="1">
    <citation type="submission" date="2019-10" db="EMBL/GenBank/DDBJ databases">
        <title>New species of Slilvanegrellaceae.</title>
        <authorList>
            <person name="Pitt A."/>
            <person name="Hahn M.W."/>
        </authorList>
    </citation>
    <scope>NUCLEOTIDE SEQUENCE [LARGE SCALE GENOMIC DNA]</scope>
    <source>
        <strain evidence="1 2">SP-Ram-0.45-NSY-1</strain>
    </source>
</reference>